<dbReference type="AlphaFoldDB" id="A0A557ZWT0"/>
<proteinExistence type="predicted"/>
<sequence>MPVSRFDPPMLRAGGVTPMVEGLQFGFQLLAARRQQLRSTGIPLVNRPLVYLITDGVPTDPHGRRNDRWRDFAPVIRQQEAGKHLLFFAFGVDGAEQEVLAGLAPSSWHFLANLSFAEVLTMVSASIESASADAARSKPSEEVYSDVSSRLEKEARIREYLRGLG</sequence>
<accession>A0A557ZWT0</accession>
<dbReference type="RefSeq" id="WP_144644499.1">
    <property type="nucleotide sequence ID" value="NZ_BNAX01000006.1"/>
</dbReference>
<dbReference type="InterPro" id="IPR036465">
    <property type="entry name" value="vWFA_dom_sf"/>
</dbReference>
<keyword evidence="2" id="KW-1185">Reference proteome</keyword>
<gene>
    <name evidence="1" type="ORF">FNH06_34685</name>
</gene>
<comment type="caution">
    <text evidence="1">The sequence shown here is derived from an EMBL/GenBank/DDBJ whole genome shotgun (WGS) entry which is preliminary data.</text>
</comment>
<dbReference type="Gene3D" id="3.40.50.410">
    <property type="entry name" value="von Willebrand factor, type A domain"/>
    <property type="match status" value="1"/>
</dbReference>
<evidence type="ECO:0000313" key="2">
    <source>
        <dbReference type="Proteomes" id="UP000318578"/>
    </source>
</evidence>
<protein>
    <recommendedName>
        <fullName evidence="3">VWA domain-containing protein</fullName>
    </recommendedName>
</protein>
<dbReference type="SUPFAM" id="SSF53300">
    <property type="entry name" value="vWA-like"/>
    <property type="match status" value="1"/>
</dbReference>
<dbReference type="OrthoDB" id="9806395at2"/>
<reference evidence="1 2" key="1">
    <citation type="submission" date="2019-07" db="EMBL/GenBank/DDBJ databases">
        <title>New species of Amycolatopsis and Streptomyces.</title>
        <authorList>
            <person name="Duangmal K."/>
            <person name="Teo W.F.A."/>
            <person name="Lipun K."/>
        </authorList>
    </citation>
    <scope>NUCLEOTIDE SEQUENCE [LARGE SCALE GENOMIC DNA]</scope>
    <source>
        <strain evidence="1 2">JCM 30562</strain>
    </source>
</reference>
<dbReference type="EMBL" id="VJZA01000102">
    <property type="protein sequence ID" value="TVT16458.1"/>
    <property type="molecule type" value="Genomic_DNA"/>
</dbReference>
<dbReference type="Proteomes" id="UP000318578">
    <property type="component" value="Unassembled WGS sequence"/>
</dbReference>
<evidence type="ECO:0008006" key="3">
    <source>
        <dbReference type="Google" id="ProtNLM"/>
    </source>
</evidence>
<organism evidence="1 2">
    <name type="scientific">Amycolatopsis acidiphila</name>
    <dbReference type="NCBI Taxonomy" id="715473"/>
    <lineage>
        <taxon>Bacteria</taxon>
        <taxon>Bacillati</taxon>
        <taxon>Actinomycetota</taxon>
        <taxon>Actinomycetes</taxon>
        <taxon>Pseudonocardiales</taxon>
        <taxon>Pseudonocardiaceae</taxon>
        <taxon>Amycolatopsis</taxon>
    </lineage>
</organism>
<name>A0A557ZWT0_9PSEU</name>
<evidence type="ECO:0000313" key="1">
    <source>
        <dbReference type="EMBL" id="TVT16458.1"/>
    </source>
</evidence>